<dbReference type="EMBL" id="WXFA01000048">
    <property type="protein sequence ID" value="MBM3095571.1"/>
    <property type="molecule type" value="Genomic_DNA"/>
</dbReference>
<dbReference type="AlphaFoldDB" id="A0AAW4FVV2"/>
<dbReference type="Gene3D" id="3.40.630.30">
    <property type="match status" value="1"/>
</dbReference>
<dbReference type="InterPro" id="IPR016181">
    <property type="entry name" value="Acyl_CoA_acyltransferase"/>
</dbReference>
<protein>
    <submittedName>
        <fullName evidence="4">GNAT family N-acetyltransferase</fullName>
    </submittedName>
</protein>
<keyword evidence="5" id="KW-1185">Reference proteome</keyword>
<evidence type="ECO:0000256" key="2">
    <source>
        <dbReference type="ARBA" id="ARBA00022679"/>
    </source>
</evidence>
<dbReference type="RefSeq" id="WP_057221705.1">
    <property type="nucleotide sequence ID" value="NZ_CP083373.1"/>
</dbReference>
<keyword evidence="3" id="KW-0012">Acyltransferase</keyword>
<evidence type="ECO:0000256" key="3">
    <source>
        <dbReference type="ARBA" id="ARBA00023315"/>
    </source>
</evidence>
<dbReference type="SUPFAM" id="SSF55729">
    <property type="entry name" value="Acyl-CoA N-acyltransferases (Nat)"/>
    <property type="match status" value="1"/>
</dbReference>
<comment type="caution">
    <text evidence="4">The sequence shown here is derived from an EMBL/GenBank/DDBJ whole genome shotgun (WGS) entry which is preliminary data.</text>
</comment>
<evidence type="ECO:0000313" key="5">
    <source>
        <dbReference type="Proteomes" id="UP000744980"/>
    </source>
</evidence>
<dbReference type="PANTHER" id="PTHR36449:SF1">
    <property type="entry name" value="ACETYLTRANSFERASE"/>
    <property type="match status" value="1"/>
</dbReference>
<keyword evidence="2" id="KW-0808">Transferase</keyword>
<accession>A0AAW4FVV2</accession>
<keyword evidence="1" id="KW-1277">Toxin-antitoxin system</keyword>
<dbReference type="GO" id="GO:0016746">
    <property type="term" value="F:acyltransferase activity"/>
    <property type="evidence" value="ECO:0007669"/>
    <property type="project" value="UniProtKB-KW"/>
</dbReference>
<dbReference type="PANTHER" id="PTHR36449">
    <property type="entry name" value="ACETYLTRANSFERASE-RELATED"/>
    <property type="match status" value="1"/>
</dbReference>
<sequence length="181" mass="20132">MADSRASKRVIELLDPNRHDRAAFSCGIPQVDNFFKKTANKLSRAGNLRVYVMTEEDGTTVIGSYAINSHSISYRDLPEKYARSRPGHGSIPAAYISMVGRDERCRSGGYGGDLLADCLKRIARIADQIGIAVVLLDVLECGNEEKTKRRVELYAWYGFQSLPSMPMRMFLPVATIKGLLD</sequence>
<evidence type="ECO:0000256" key="1">
    <source>
        <dbReference type="ARBA" id="ARBA00022649"/>
    </source>
</evidence>
<evidence type="ECO:0000313" key="4">
    <source>
        <dbReference type="EMBL" id="MBM3095571.1"/>
    </source>
</evidence>
<organism evidence="4 5">
    <name type="scientific">Ensifer canadensis</name>
    <dbReference type="NCBI Taxonomy" id="555315"/>
    <lineage>
        <taxon>Bacteria</taxon>
        <taxon>Pseudomonadati</taxon>
        <taxon>Pseudomonadota</taxon>
        <taxon>Alphaproteobacteria</taxon>
        <taxon>Hyphomicrobiales</taxon>
        <taxon>Rhizobiaceae</taxon>
        <taxon>Sinorhizobium/Ensifer group</taxon>
        <taxon>Ensifer</taxon>
    </lineage>
</organism>
<gene>
    <name evidence="4" type="ORF">GFB56_33160</name>
</gene>
<proteinExistence type="predicted"/>
<dbReference type="Proteomes" id="UP000744980">
    <property type="component" value="Unassembled WGS sequence"/>
</dbReference>
<reference evidence="4 5" key="1">
    <citation type="submission" date="2020-01" db="EMBL/GenBank/DDBJ databases">
        <title>Draft genome assembly of Ensifer adhaerens T173.</title>
        <authorList>
            <person name="Craig J.E."/>
            <person name="Stinchcombe J.R."/>
        </authorList>
    </citation>
    <scope>NUCLEOTIDE SEQUENCE [LARGE SCALE GENOMIC DNA]</scope>
    <source>
        <strain evidence="4 5">T173</strain>
    </source>
</reference>
<name>A0AAW4FVV2_9HYPH</name>